<evidence type="ECO:0000313" key="14">
    <source>
        <dbReference type="EMBL" id="ABB31268.1"/>
    </source>
</evidence>
<evidence type="ECO:0000313" key="15">
    <source>
        <dbReference type="Proteomes" id="UP000007073"/>
    </source>
</evidence>
<evidence type="ECO:0000256" key="11">
    <source>
        <dbReference type="SAM" id="Phobius"/>
    </source>
</evidence>
<dbReference type="InterPro" id="IPR003660">
    <property type="entry name" value="HAMP_dom"/>
</dbReference>
<keyword evidence="5" id="KW-0808">Transferase</keyword>
<dbReference type="eggNOG" id="COG2205">
    <property type="taxonomic scope" value="Bacteria"/>
</dbReference>
<reference evidence="14 15" key="2">
    <citation type="journal article" date="2009" name="BMC Microbiol.">
        <title>The genome sequence of Geobacter metallireducens: features of metabolism, physiology and regulation common and dissimilar to Geobacter sulfurreducens.</title>
        <authorList>
            <person name="Aklujkar M."/>
            <person name="Krushkal J."/>
            <person name="DiBartolo G."/>
            <person name="Lapidus A."/>
            <person name="Land M.L."/>
            <person name="Lovley D.R."/>
        </authorList>
    </citation>
    <scope>NUCLEOTIDE SEQUENCE [LARGE SCALE GENOMIC DNA]</scope>
    <source>
        <strain evidence="15">ATCC 53774 / DSM 7210 / GS-15</strain>
    </source>
</reference>
<evidence type="ECO:0000256" key="2">
    <source>
        <dbReference type="ARBA" id="ARBA00004141"/>
    </source>
</evidence>
<evidence type="ECO:0000256" key="10">
    <source>
        <dbReference type="ARBA" id="ARBA00023136"/>
    </source>
</evidence>
<dbReference type="HOGENOM" id="CLU_000445_89_6_7"/>
<feature type="transmembrane region" description="Helical" evidence="11">
    <location>
        <begin position="12"/>
        <end position="32"/>
    </location>
</feature>
<dbReference type="Gene3D" id="3.30.565.10">
    <property type="entry name" value="Histidine kinase-like ATPase, C-terminal domain"/>
    <property type="match status" value="1"/>
</dbReference>
<dbReference type="SUPFAM" id="SSF47384">
    <property type="entry name" value="Homodimeric domain of signal transducing histidine kinase"/>
    <property type="match status" value="1"/>
</dbReference>
<evidence type="ECO:0000256" key="4">
    <source>
        <dbReference type="ARBA" id="ARBA00022553"/>
    </source>
</evidence>
<dbReference type="InterPro" id="IPR004358">
    <property type="entry name" value="Sig_transdc_His_kin-like_C"/>
</dbReference>
<dbReference type="FunFam" id="3.30.565.10:FF:000006">
    <property type="entry name" value="Sensor histidine kinase WalK"/>
    <property type="match status" value="1"/>
</dbReference>
<reference evidence="14 15" key="1">
    <citation type="submission" date="2005-10" db="EMBL/GenBank/DDBJ databases">
        <title>Complete sequence of Geobacter metallireducens GS-15.</title>
        <authorList>
            <consortium name="US DOE Joint Genome Institute"/>
            <person name="Copeland A."/>
            <person name="Lucas S."/>
            <person name="Lapidus A."/>
            <person name="Barry K."/>
            <person name="Detter J.C."/>
            <person name="Glavina T."/>
            <person name="Hammon N."/>
            <person name="Israni S."/>
            <person name="Pitluck S."/>
            <person name="Di Bartolo G."/>
            <person name="Chain P."/>
            <person name="Schmutz J."/>
            <person name="Larimer F."/>
            <person name="Land M."/>
            <person name="Kyrpides N."/>
            <person name="Ivanova N."/>
            <person name="Richardson P."/>
        </authorList>
    </citation>
    <scope>NUCLEOTIDE SEQUENCE [LARGE SCALE GENOMIC DNA]</scope>
    <source>
        <strain evidence="15">ATCC 53774 / DSM 7210 / GS-15</strain>
    </source>
</reference>
<dbReference type="PRINTS" id="PR00344">
    <property type="entry name" value="BCTRLSENSOR"/>
</dbReference>
<evidence type="ECO:0000256" key="8">
    <source>
        <dbReference type="ARBA" id="ARBA00022989"/>
    </source>
</evidence>
<dbReference type="AlphaFoldDB" id="Q39WV6"/>
<keyword evidence="9" id="KW-0902">Two-component regulatory system</keyword>
<dbReference type="CDD" id="cd00075">
    <property type="entry name" value="HATPase"/>
    <property type="match status" value="1"/>
</dbReference>
<dbReference type="SUPFAM" id="SSF55874">
    <property type="entry name" value="ATPase domain of HSP90 chaperone/DNA topoisomerase II/histidine kinase"/>
    <property type="match status" value="1"/>
</dbReference>
<evidence type="ECO:0000256" key="7">
    <source>
        <dbReference type="ARBA" id="ARBA00022777"/>
    </source>
</evidence>
<dbReference type="GO" id="GO:0000155">
    <property type="term" value="F:phosphorelay sensor kinase activity"/>
    <property type="evidence" value="ECO:0007669"/>
    <property type="project" value="InterPro"/>
</dbReference>
<dbReference type="SMART" id="SM00388">
    <property type="entry name" value="HisKA"/>
    <property type="match status" value="1"/>
</dbReference>
<dbReference type="CDD" id="cd00082">
    <property type="entry name" value="HisKA"/>
    <property type="match status" value="1"/>
</dbReference>
<evidence type="ECO:0000259" key="13">
    <source>
        <dbReference type="PROSITE" id="PS50885"/>
    </source>
</evidence>
<dbReference type="Gene3D" id="6.10.340.10">
    <property type="match status" value="1"/>
</dbReference>
<dbReference type="STRING" id="269799.Gmet_1027"/>
<sequence length="477" mass="51638">MRGMPNSIQGRLFLSIVTFTSLLFIAVGVFIYREVNGIVIGAVDRTLHSKVQVITGLLHEEDHTIELELEEVVSGEYSIPRSGHYFKVMMNGKLLAASPSLVNDSFDLGAGAPEPSDEELGEDISTSVGPAGEPIRVLRHNLSAFGMTFTVFVAESLSDSLDMISTFRRFLLLVIPSGIVIASLICLWIARQSLAPLAIFSGRIETITHKNLGERIDAESETRELAGLAGSFNKMLDRLQKVFESEKRLIADASHELKTPVSVIKVQCDVVLQRERTPEEYIDAIQTIRTVSDTISMIVRDLLSLARLDSGVFSQGFAVVSLNACIGRALDMTKPFAEKRHLQVIAALGDDVAILGNGESLTEAFLNILENGVKYNREYGMLEITVVGSGAQAVVSIKDTGVGMEKEDQARIFDRFYRADTARNSDGTGLGLSIAKAIIDAHGGAITLASEPGKGATFTVILPVNHHTVEKGILPGA</sequence>
<dbReference type="InterPro" id="IPR003594">
    <property type="entry name" value="HATPase_dom"/>
</dbReference>
<comment type="subcellular location">
    <subcellularLocation>
        <location evidence="2">Membrane</location>
        <topology evidence="2">Multi-pass membrane protein</topology>
    </subcellularLocation>
</comment>
<dbReference type="EMBL" id="CP000148">
    <property type="protein sequence ID" value="ABB31268.1"/>
    <property type="molecule type" value="Genomic_DNA"/>
</dbReference>
<gene>
    <name evidence="14" type="ordered locus">Gmet_1027</name>
</gene>
<dbReference type="InterPro" id="IPR013727">
    <property type="entry name" value="2CSK_N"/>
</dbReference>
<protein>
    <recommendedName>
        <fullName evidence="3">histidine kinase</fullName>
        <ecNumber evidence="3">2.7.13.3</ecNumber>
    </recommendedName>
</protein>
<dbReference type="Proteomes" id="UP000007073">
    <property type="component" value="Chromosome"/>
</dbReference>
<accession>Q39WV6</accession>
<dbReference type="EC" id="2.7.13.3" evidence="3"/>
<feature type="transmembrane region" description="Helical" evidence="11">
    <location>
        <begin position="170"/>
        <end position="190"/>
    </location>
</feature>
<dbReference type="InterPro" id="IPR050428">
    <property type="entry name" value="TCS_sensor_his_kinase"/>
</dbReference>
<dbReference type="InterPro" id="IPR005467">
    <property type="entry name" value="His_kinase_dom"/>
</dbReference>
<dbReference type="PANTHER" id="PTHR45436">
    <property type="entry name" value="SENSOR HISTIDINE KINASE YKOH"/>
    <property type="match status" value="1"/>
</dbReference>
<dbReference type="PROSITE" id="PS50885">
    <property type="entry name" value="HAMP"/>
    <property type="match status" value="1"/>
</dbReference>
<dbReference type="GO" id="GO:0005886">
    <property type="term" value="C:plasma membrane"/>
    <property type="evidence" value="ECO:0007669"/>
    <property type="project" value="TreeGrafter"/>
</dbReference>
<feature type="domain" description="HAMP" evidence="13">
    <location>
        <begin position="191"/>
        <end position="244"/>
    </location>
</feature>
<dbReference type="Pfam" id="PF00672">
    <property type="entry name" value="HAMP"/>
    <property type="match status" value="1"/>
</dbReference>
<dbReference type="SMART" id="SM00304">
    <property type="entry name" value="HAMP"/>
    <property type="match status" value="1"/>
</dbReference>
<keyword evidence="15" id="KW-1185">Reference proteome</keyword>
<comment type="catalytic activity">
    <reaction evidence="1">
        <text>ATP + protein L-histidine = ADP + protein N-phospho-L-histidine.</text>
        <dbReference type="EC" id="2.7.13.3"/>
    </reaction>
</comment>
<name>Q39WV6_GEOMG</name>
<dbReference type="InterPro" id="IPR003661">
    <property type="entry name" value="HisK_dim/P_dom"/>
</dbReference>
<dbReference type="CDD" id="cd06225">
    <property type="entry name" value="HAMP"/>
    <property type="match status" value="1"/>
</dbReference>
<evidence type="ECO:0000256" key="1">
    <source>
        <dbReference type="ARBA" id="ARBA00000085"/>
    </source>
</evidence>
<organism evidence="14 15">
    <name type="scientific">Geobacter metallireducens (strain ATCC 53774 / DSM 7210 / GS-15)</name>
    <dbReference type="NCBI Taxonomy" id="269799"/>
    <lineage>
        <taxon>Bacteria</taxon>
        <taxon>Pseudomonadati</taxon>
        <taxon>Thermodesulfobacteriota</taxon>
        <taxon>Desulfuromonadia</taxon>
        <taxon>Geobacterales</taxon>
        <taxon>Geobacteraceae</taxon>
        <taxon>Geobacter</taxon>
    </lineage>
</organism>
<keyword evidence="6 11" id="KW-0812">Transmembrane</keyword>
<keyword evidence="4" id="KW-0597">Phosphoprotein</keyword>
<evidence type="ECO:0000259" key="12">
    <source>
        <dbReference type="PROSITE" id="PS50109"/>
    </source>
</evidence>
<dbReference type="Pfam" id="PF00512">
    <property type="entry name" value="HisKA"/>
    <property type="match status" value="1"/>
</dbReference>
<dbReference type="PROSITE" id="PS50109">
    <property type="entry name" value="HIS_KIN"/>
    <property type="match status" value="1"/>
</dbReference>
<evidence type="ECO:0000256" key="3">
    <source>
        <dbReference type="ARBA" id="ARBA00012438"/>
    </source>
</evidence>
<feature type="domain" description="Histidine kinase" evidence="12">
    <location>
        <begin position="252"/>
        <end position="466"/>
    </location>
</feature>
<dbReference type="InterPro" id="IPR036890">
    <property type="entry name" value="HATPase_C_sf"/>
</dbReference>
<evidence type="ECO:0000256" key="5">
    <source>
        <dbReference type="ARBA" id="ARBA00022679"/>
    </source>
</evidence>
<dbReference type="SMART" id="SM00387">
    <property type="entry name" value="HATPase_c"/>
    <property type="match status" value="1"/>
</dbReference>
<keyword evidence="7 14" id="KW-0418">Kinase</keyword>
<dbReference type="SUPFAM" id="SSF158472">
    <property type="entry name" value="HAMP domain-like"/>
    <property type="match status" value="1"/>
</dbReference>
<keyword evidence="8 11" id="KW-1133">Transmembrane helix</keyword>
<dbReference type="InterPro" id="IPR036097">
    <property type="entry name" value="HisK_dim/P_sf"/>
</dbReference>
<dbReference type="PANTHER" id="PTHR45436:SF15">
    <property type="entry name" value="SENSOR HISTIDINE KINASE CUSS"/>
    <property type="match status" value="1"/>
</dbReference>
<dbReference type="Pfam" id="PF02518">
    <property type="entry name" value="HATPase_c"/>
    <property type="match status" value="1"/>
</dbReference>
<dbReference type="Pfam" id="PF08521">
    <property type="entry name" value="2CSK_N"/>
    <property type="match status" value="1"/>
</dbReference>
<evidence type="ECO:0000256" key="9">
    <source>
        <dbReference type="ARBA" id="ARBA00023012"/>
    </source>
</evidence>
<keyword evidence="10 11" id="KW-0472">Membrane</keyword>
<dbReference type="Gene3D" id="1.10.287.130">
    <property type="match status" value="1"/>
</dbReference>
<evidence type="ECO:0000256" key="6">
    <source>
        <dbReference type="ARBA" id="ARBA00022692"/>
    </source>
</evidence>
<proteinExistence type="predicted"/>
<dbReference type="KEGG" id="gme:Gmet_1027"/>